<accession>A0A172S040</accession>
<dbReference type="InterPro" id="IPR007159">
    <property type="entry name" value="SpoVT-AbrB_dom"/>
</dbReference>
<evidence type="ECO:0000259" key="4">
    <source>
        <dbReference type="PROSITE" id="PS51740"/>
    </source>
</evidence>
<dbReference type="KEGG" id="ddt:AAY81_09725"/>
<organism evidence="5 6">
    <name type="scientific">Denitrobacterium detoxificans</name>
    <dbReference type="NCBI Taxonomy" id="79604"/>
    <lineage>
        <taxon>Bacteria</taxon>
        <taxon>Bacillati</taxon>
        <taxon>Actinomycetota</taxon>
        <taxon>Coriobacteriia</taxon>
        <taxon>Eggerthellales</taxon>
        <taxon>Eggerthellaceae</taxon>
        <taxon>Denitrobacterium</taxon>
    </lineage>
</organism>
<dbReference type="PROSITE" id="PS50943">
    <property type="entry name" value="HTH_CROC1"/>
    <property type="match status" value="1"/>
</dbReference>
<dbReference type="PATRIC" id="fig|79604.3.peg.1950"/>
<dbReference type="CDD" id="cd00093">
    <property type="entry name" value="HTH_XRE"/>
    <property type="match status" value="1"/>
</dbReference>
<dbReference type="SUPFAM" id="SSF89447">
    <property type="entry name" value="AbrB/MazE/MraZ-like"/>
    <property type="match status" value="1"/>
</dbReference>
<dbReference type="SMART" id="SM00530">
    <property type="entry name" value="HTH_XRE"/>
    <property type="match status" value="1"/>
</dbReference>
<evidence type="ECO:0000256" key="1">
    <source>
        <dbReference type="ARBA" id="ARBA00023125"/>
    </source>
</evidence>
<proteinExistence type="predicted"/>
<evidence type="ECO:0000313" key="5">
    <source>
        <dbReference type="EMBL" id="SEO40462.1"/>
    </source>
</evidence>
<keyword evidence="1 2" id="KW-0238">DNA-binding</keyword>
<protein>
    <submittedName>
        <fullName evidence="5">Looped-hinge helix DNA binding domain-containing protein, AbrB family</fullName>
    </submittedName>
</protein>
<dbReference type="GO" id="GO:0003677">
    <property type="term" value="F:DNA binding"/>
    <property type="evidence" value="ECO:0007669"/>
    <property type="project" value="UniProtKB-UniRule"/>
</dbReference>
<dbReference type="PANTHER" id="PTHR46558">
    <property type="entry name" value="TRACRIPTIONAL REGULATORY PROTEIN-RELATED-RELATED"/>
    <property type="match status" value="1"/>
</dbReference>
<dbReference type="PANTHER" id="PTHR46558:SF11">
    <property type="entry name" value="HTH-TYPE TRANSCRIPTIONAL REGULATOR XRE"/>
    <property type="match status" value="1"/>
</dbReference>
<gene>
    <name evidence="5" type="ORF">SAMN02910314_00142</name>
</gene>
<dbReference type="InterPro" id="IPR001387">
    <property type="entry name" value="Cro/C1-type_HTH"/>
</dbReference>
<sequence length="144" mass="15109">MGIGANIQATRQAKGLTQERLAEVVGVSRQTVAKWESGETSPDLEHAAALADALGCTMDTLAHFDSVGTGLGAPPRGKHLFGNVKVGERGQVVIPKEAREVFGIRPGDKLVVLGEEGQGIALCKESDFMAGVEAVMEAVRKGTR</sequence>
<dbReference type="SMART" id="SM00966">
    <property type="entry name" value="SpoVT_AbrB"/>
    <property type="match status" value="1"/>
</dbReference>
<dbReference type="Gene3D" id="1.10.260.40">
    <property type="entry name" value="lambda repressor-like DNA-binding domains"/>
    <property type="match status" value="1"/>
</dbReference>
<dbReference type="STRING" id="79604.AAY81_09725"/>
<dbReference type="SUPFAM" id="SSF47413">
    <property type="entry name" value="lambda repressor-like DNA-binding domains"/>
    <property type="match status" value="1"/>
</dbReference>
<dbReference type="AlphaFoldDB" id="A0A172S040"/>
<evidence type="ECO:0000256" key="2">
    <source>
        <dbReference type="PROSITE-ProRule" id="PRU01076"/>
    </source>
</evidence>
<dbReference type="InterPro" id="IPR037914">
    <property type="entry name" value="SpoVT-AbrB_sf"/>
</dbReference>
<feature type="domain" description="SpoVT-AbrB" evidence="4">
    <location>
        <begin position="81"/>
        <end position="127"/>
    </location>
</feature>
<keyword evidence="6" id="KW-1185">Reference proteome</keyword>
<dbReference type="OrthoDB" id="9801008at2"/>
<dbReference type="Pfam" id="PF01381">
    <property type="entry name" value="HTH_3"/>
    <property type="match status" value="1"/>
</dbReference>
<dbReference type="RefSeq" id="WP_066664525.1">
    <property type="nucleotide sequence ID" value="NZ_CP011402.1"/>
</dbReference>
<dbReference type="EMBL" id="FOEC01000001">
    <property type="protein sequence ID" value="SEO40462.1"/>
    <property type="molecule type" value="Genomic_DNA"/>
</dbReference>
<evidence type="ECO:0000313" key="6">
    <source>
        <dbReference type="Proteomes" id="UP000182975"/>
    </source>
</evidence>
<dbReference type="Gene3D" id="2.10.260.10">
    <property type="match status" value="1"/>
</dbReference>
<name>A0A172S040_9ACTN</name>
<dbReference type="Proteomes" id="UP000182975">
    <property type="component" value="Unassembled WGS sequence"/>
</dbReference>
<dbReference type="NCBIfam" id="TIGR01439">
    <property type="entry name" value="lp_hng_hel_AbrB"/>
    <property type="match status" value="1"/>
</dbReference>
<dbReference type="Pfam" id="PF04014">
    <property type="entry name" value="MazE_antitoxin"/>
    <property type="match status" value="1"/>
</dbReference>
<dbReference type="PROSITE" id="PS51740">
    <property type="entry name" value="SPOVT_ABRB"/>
    <property type="match status" value="1"/>
</dbReference>
<reference evidence="6" key="1">
    <citation type="submission" date="2016-10" db="EMBL/GenBank/DDBJ databases">
        <authorList>
            <person name="Varghese N."/>
        </authorList>
    </citation>
    <scope>NUCLEOTIDE SEQUENCE [LARGE SCALE GENOMIC DNA]</scope>
    <source>
        <strain evidence="6">DSM 21843</strain>
    </source>
</reference>
<feature type="domain" description="HTH cro/C1-type" evidence="3">
    <location>
        <begin position="7"/>
        <end position="61"/>
    </location>
</feature>
<evidence type="ECO:0000259" key="3">
    <source>
        <dbReference type="PROSITE" id="PS50943"/>
    </source>
</evidence>
<dbReference type="InterPro" id="IPR010982">
    <property type="entry name" value="Lambda_DNA-bd_dom_sf"/>
</dbReference>